<gene>
    <name evidence="1" type="ORF">PV09_05590</name>
</gene>
<dbReference type="InterPro" id="IPR036412">
    <property type="entry name" value="HAD-like_sf"/>
</dbReference>
<dbReference type="EMBL" id="KN847545">
    <property type="protein sequence ID" value="KIW03382.1"/>
    <property type="molecule type" value="Genomic_DNA"/>
</dbReference>
<dbReference type="Gene3D" id="3.40.50.1000">
    <property type="entry name" value="HAD superfamily/HAD-like"/>
    <property type="match status" value="1"/>
</dbReference>
<evidence type="ECO:0000313" key="1">
    <source>
        <dbReference type="EMBL" id="KIW03382.1"/>
    </source>
</evidence>
<dbReference type="AlphaFoldDB" id="A0A0D1YRY3"/>
<dbReference type="OrthoDB" id="10255128at2759"/>
<dbReference type="Proteomes" id="UP000053259">
    <property type="component" value="Unassembled WGS sequence"/>
</dbReference>
<reference evidence="1 2" key="1">
    <citation type="submission" date="2015-01" db="EMBL/GenBank/DDBJ databases">
        <title>The Genome Sequence of Ochroconis gallopava CBS43764.</title>
        <authorList>
            <consortium name="The Broad Institute Genomics Platform"/>
            <person name="Cuomo C."/>
            <person name="de Hoog S."/>
            <person name="Gorbushina A."/>
            <person name="Stielow B."/>
            <person name="Teixiera M."/>
            <person name="Abouelleil A."/>
            <person name="Chapman S.B."/>
            <person name="Priest M."/>
            <person name="Young S.K."/>
            <person name="Wortman J."/>
            <person name="Nusbaum C."/>
            <person name="Birren B."/>
        </authorList>
    </citation>
    <scope>NUCLEOTIDE SEQUENCE [LARGE SCALE GENOMIC DNA]</scope>
    <source>
        <strain evidence="1 2">CBS 43764</strain>
    </source>
</reference>
<dbReference type="RefSeq" id="XP_016213251.1">
    <property type="nucleotide sequence ID" value="XM_016359112.1"/>
</dbReference>
<name>A0A0D1YRY3_9PEZI</name>
<keyword evidence="2" id="KW-1185">Reference proteome</keyword>
<protein>
    <submittedName>
        <fullName evidence="1">Uncharacterized protein</fullName>
    </submittedName>
</protein>
<dbReference type="PANTHER" id="PTHR28181:SF1">
    <property type="entry name" value="COLD TOLERANCE PROTEIN 1"/>
    <property type="match status" value="1"/>
</dbReference>
<dbReference type="InterPro" id="IPR023214">
    <property type="entry name" value="HAD_sf"/>
</dbReference>
<organism evidence="1 2">
    <name type="scientific">Verruconis gallopava</name>
    <dbReference type="NCBI Taxonomy" id="253628"/>
    <lineage>
        <taxon>Eukaryota</taxon>
        <taxon>Fungi</taxon>
        <taxon>Dikarya</taxon>
        <taxon>Ascomycota</taxon>
        <taxon>Pezizomycotina</taxon>
        <taxon>Dothideomycetes</taxon>
        <taxon>Pleosporomycetidae</taxon>
        <taxon>Venturiales</taxon>
        <taxon>Sympoventuriaceae</taxon>
        <taxon>Verruconis</taxon>
    </lineage>
</organism>
<evidence type="ECO:0000313" key="2">
    <source>
        <dbReference type="Proteomes" id="UP000053259"/>
    </source>
</evidence>
<accession>A0A0D1YRY3</accession>
<dbReference type="InterPro" id="IPR050849">
    <property type="entry name" value="HAD-like_hydrolase_phosphatase"/>
</dbReference>
<dbReference type="STRING" id="253628.A0A0D1YRY3"/>
<sequence>MSHLVLSVLRSVRQSSHLNQSHTISHWVRQVRMAHVQLFLDWDGTLTKNDTILSLSGIGYKVNERLGIKLRPWHEIVDTYLAELKAHASSYEPSAEQRKTTESELKYLTSLKSVERASTDRVIRSGVFCNVTAEDLDFGAKEAIENGIIEMRSGWEKLCSLISLFSNEGQNTLEVSIVTVNWSASFIRSCLLHAAEKQRLDVTTIKHLHIYGNEVVGAPDDGFSTMPRNLSAANAIHTTADKCDAMKDPLAAGHSKALGVGQEYFSVYVGDTLPDFCPLLQVDFGICIRDNPMGSGQNELAQTLERVGVMAMPLSRANRSRLLEKSPSKIVYWSNDLAEVASFVENKLFRS</sequence>
<dbReference type="VEuPathDB" id="FungiDB:PV09_05590"/>
<proteinExistence type="predicted"/>
<dbReference type="InParanoid" id="A0A0D1YRY3"/>
<dbReference type="SUPFAM" id="SSF56784">
    <property type="entry name" value="HAD-like"/>
    <property type="match status" value="1"/>
</dbReference>
<dbReference type="FunCoup" id="A0A0D1YRY3">
    <property type="interactions" value="16"/>
</dbReference>
<dbReference type="PANTHER" id="PTHR28181">
    <property type="entry name" value="UPF0655 PROTEIN YCR015C"/>
    <property type="match status" value="1"/>
</dbReference>
<dbReference type="GeneID" id="27313563"/>